<feature type="binding site" evidence="8">
    <location>
        <begin position="14"/>
        <end position="16"/>
    </location>
    <ligand>
        <name>ATP</name>
        <dbReference type="ChEBI" id="CHEBI:30616"/>
    </ligand>
</feature>
<dbReference type="CDD" id="cd00806">
    <property type="entry name" value="TrpRS_core"/>
    <property type="match status" value="1"/>
</dbReference>
<feature type="binding site" evidence="8">
    <location>
        <position position="136"/>
    </location>
    <ligand>
        <name>L-tryptophan</name>
        <dbReference type="ChEBI" id="CHEBI:57912"/>
    </ligand>
</feature>
<dbReference type="InterPro" id="IPR014729">
    <property type="entry name" value="Rossmann-like_a/b/a_fold"/>
</dbReference>
<dbReference type="InterPro" id="IPR002306">
    <property type="entry name" value="Trp-tRNA-ligase"/>
</dbReference>
<comment type="caution">
    <text evidence="8">Lacks conserved residue(s) required for the propagation of feature annotation.</text>
</comment>
<feature type="binding site" evidence="8">
    <location>
        <begin position="196"/>
        <end position="200"/>
    </location>
    <ligand>
        <name>ATP</name>
        <dbReference type="ChEBI" id="CHEBI:30616"/>
    </ligand>
</feature>
<evidence type="ECO:0000256" key="4">
    <source>
        <dbReference type="ARBA" id="ARBA00022840"/>
    </source>
</evidence>
<feature type="short sequence motif" description="'KMSKS' region" evidence="8">
    <location>
        <begin position="196"/>
        <end position="200"/>
    </location>
</feature>
<accession>A0A455TAN7</accession>
<dbReference type="HAMAP" id="MF_00140_B">
    <property type="entry name" value="Trp_tRNA_synth_B"/>
    <property type="match status" value="1"/>
</dbReference>
<comment type="subcellular location">
    <subcellularLocation>
        <location evidence="8">Cytoplasm</location>
    </subcellularLocation>
</comment>
<dbReference type="Gene3D" id="3.40.50.620">
    <property type="entry name" value="HUPs"/>
    <property type="match status" value="1"/>
</dbReference>
<evidence type="ECO:0000256" key="7">
    <source>
        <dbReference type="ARBA" id="ARBA00049929"/>
    </source>
</evidence>
<keyword evidence="2 8" id="KW-0436">Ligase</keyword>
<dbReference type="EMBL" id="AP019379">
    <property type="protein sequence ID" value="BBI01411.1"/>
    <property type="molecule type" value="Genomic_DNA"/>
</dbReference>
<dbReference type="Gene3D" id="1.10.240.10">
    <property type="entry name" value="Tyrosyl-Transfer RNA Synthetase"/>
    <property type="match status" value="1"/>
</dbReference>
<proteinExistence type="inferred from homology"/>
<comment type="similarity">
    <text evidence="1 8 9">Belongs to the class-I aminoacyl-tRNA synthetase family.</text>
</comment>
<dbReference type="RefSeq" id="WP_158345187.1">
    <property type="nucleotide sequence ID" value="NZ_AP019379.1"/>
</dbReference>
<dbReference type="GO" id="GO:0005524">
    <property type="term" value="F:ATP binding"/>
    <property type="evidence" value="ECO:0007669"/>
    <property type="project" value="UniProtKB-UniRule"/>
</dbReference>
<name>A0A455TAN7_9GAMM</name>
<dbReference type="GO" id="GO:0006436">
    <property type="term" value="P:tryptophanyl-tRNA aminoacylation"/>
    <property type="evidence" value="ECO:0007669"/>
    <property type="project" value="UniProtKB-UniRule"/>
</dbReference>
<organism evidence="10 11">
    <name type="scientific">Buchnera aphidicola</name>
    <name type="common">Nipponaphis monzeni</name>
    <dbReference type="NCBI Taxonomy" id="2495405"/>
    <lineage>
        <taxon>Bacteria</taxon>
        <taxon>Pseudomonadati</taxon>
        <taxon>Pseudomonadota</taxon>
        <taxon>Gammaproteobacteria</taxon>
        <taxon>Enterobacterales</taxon>
        <taxon>Erwiniaceae</taxon>
        <taxon>Buchnera</taxon>
    </lineage>
</organism>
<reference evidence="10 11" key="1">
    <citation type="journal article" date="2019" name="Proc. Natl. Acad. Sci. U.S.A.">
        <title>Exaggeration and cooption of innate immunity for social defense.</title>
        <authorList>
            <person name="Kutsukake M."/>
            <person name="Moriyama M."/>
            <person name="Shigenobu S."/>
            <person name="Meng X.-Y."/>
            <person name="Nikoh N."/>
            <person name="Noda C."/>
            <person name="Kobayashi S."/>
            <person name="Fukatsu T."/>
        </authorList>
    </citation>
    <scope>NUCLEOTIDE SEQUENCE [LARGE SCALE GENOMIC DNA]</scope>
    <source>
        <strain evidence="10 11">Nmo</strain>
    </source>
</reference>
<dbReference type="NCBIfam" id="TIGR00233">
    <property type="entry name" value="trpS"/>
    <property type="match status" value="1"/>
</dbReference>
<dbReference type="EC" id="6.1.1.2" evidence="8"/>
<protein>
    <recommendedName>
        <fullName evidence="8">Tryptophan--tRNA ligase</fullName>
        <ecNumber evidence="8">6.1.1.2</ecNumber>
    </recommendedName>
    <alternativeName>
        <fullName evidence="8">Tryptophanyl-tRNA synthetase</fullName>
        <shortName evidence="8">TrpRS</shortName>
    </alternativeName>
</protein>
<evidence type="ECO:0000256" key="6">
    <source>
        <dbReference type="ARBA" id="ARBA00023146"/>
    </source>
</evidence>
<gene>
    <name evidence="8 10" type="primary">trpS</name>
    <name evidence="10" type="ORF">BUCNMO_408</name>
</gene>
<dbReference type="FunFam" id="1.10.240.10:FF:000002">
    <property type="entry name" value="Tryptophan--tRNA ligase"/>
    <property type="match status" value="1"/>
</dbReference>
<dbReference type="Pfam" id="PF00579">
    <property type="entry name" value="tRNA-synt_1b"/>
    <property type="match status" value="1"/>
</dbReference>
<dbReference type="PANTHER" id="PTHR43766:SF1">
    <property type="entry name" value="TRYPTOPHAN--TRNA LIGASE, MITOCHONDRIAL"/>
    <property type="match status" value="1"/>
</dbReference>
<dbReference type="InterPro" id="IPR002305">
    <property type="entry name" value="aa-tRNA-synth_Ic"/>
</dbReference>
<dbReference type="AlphaFoldDB" id="A0A455TAN7"/>
<evidence type="ECO:0000256" key="1">
    <source>
        <dbReference type="ARBA" id="ARBA00005594"/>
    </source>
</evidence>
<dbReference type="OrthoDB" id="9801042at2"/>
<evidence type="ECO:0000256" key="3">
    <source>
        <dbReference type="ARBA" id="ARBA00022741"/>
    </source>
</evidence>
<comment type="catalytic activity">
    <reaction evidence="7 8">
        <text>tRNA(Trp) + L-tryptophan + ATP = L-tryptophyl-tRNA(Trp) + AMP + diphosphate + H(+)</text>
        <dbReference type="Rhea" id="RHEA:24080"/>
        <dbReference type="Rhea" id="RHEA-COMP:9671"/>
        <dbReference type="Rhea" id="RHEA-COMP:9705"/>
        <dbReference type="ChEBI" id="CHEBI:15378"/>
        <dbReference type="ChEBI" id="CHEBI:30616"/>
        <dbReference type="ChEBI" id="CHEBI:33019"/>
        <dbReference type="ChEBI" id="CHEBI:57912"/>
        <dbReference type="ChEBI" id="CHEBI:78442"/>
        <dbReference type="ChEBI" id="CHEBI:78535"/>
        <dbReference type="ChEBI" id="CHEBI:456215"/>
        <dbReference type="EC" id="6.1.1.2"/>
    </reaction>
</comment>
<keyword evidence="5 8" id="KW-0648">Protein biosynthesis</keyword>
<dbReference type="GO" id="GO:0005829">
    <property type="term" value="C:cytosol"/>
    <property type="evidence" value="ECO:0007669"/>
    <property type="project" value="TreeGrafter"/>
</dbReference>
<evidence type="ECO:0000256" key="9">
    <source>
        <dbReference type="RuleBase" id="RU363036"/>
    </source>
</evidence>
<comment type="subunit">
    <text evidence="8">Homodimer.</text>
</comment>
<feature type="binding site" evidence="8">
    <location>
        <position position="187"/>
    </location>
    <ligand>
        <name>ATP</name>
        <dbReference type="ChEBI" id="CHEBI:30616"/>
    </ligand>
</feature>
<dbReference type="InterPro" id="IPR050203">
    <property type="entry name" value="Trp-tRNA_synthetase"/>
</dbReference>
<sequence length="332" mass="38110">MLDFKQTIVFSAIQPSGKLTIANYIGALMHWSAIQKVNKCFYCIADLHCLTVNKNIFSLKESVLDTLAMYLACGVNPKKSIVFVQSHVYEHCQLQWLLSCFTYFGELSRMTQFKKKSINYCNNAGLFNYPILMASDILLYQSDKVPIGIDQIQHLELTRNIAKRLNALYGDLFKVPTPIIFKQGGKIFSLQNPTKKMSKSDPNKDNSIFLLEKVDTLKKKIQKSKTDSDNPPTIFYDYKNKPGISNLLNIFSILTNTKISVLEKDFVGVKYSDFKNLLANVISNKLSYLQKSYFMYRKDETYLYSIAREGADKARLIAQSTFKKIQEVIKFF</sequence>
<keyword evidence="4 8" id="KW-0067">ATP-binding</keyword>
<dbReference type="SUPFAM" id="SSF52374">
    <property type="entry name" value="Nucleotidylyl transferase"/>
    <property type="match status" value="1"/>
</dbReference>
<evidence type="ECO:0000313" key="11">
    <source>
        <dbReference type="Proteomes" id="UP000317544"/>
    </source>
</evidence>
<dbReference type="InterPro" id="IPR024109">
    <property type="entry name" value="Trp-tRNA-ligase_bac-type"/>
</dbReference>
<dbReference type="PRINTS" id="PR01039">
    <property type="entry name" value="TRNASYNTHTRP"/>
</dbReference>
<evidence type="ECO:0000256" key="5">
    <source>
        <dbReference type="ARBA" id="ARBA00022917"/>
    </source>
</evidence>
<keyword evidence="6 8" id="KW-0030">Aminoacyl-tRNA synthetase</keyword>
<evidence type="ECO:0000256" key="8">
    <source>
        <dbReference type="HAMAP-Rule" id="MF_00140"/>
    </source>
</evidence>
<dbReference type="Proteomes" id="UP000317544">
    <property type="component" value="Chromosome"/>
</dbReference>
<evidence type="ECO:0000256" key="2">
    <source>
        <dbReference type="ARBA" id="ARBA00022598"/>
    </source>
</evidence>
<keyword evidence="3 8" id="KW-0547">Nucleotide-binding</keyword>
<feature type="binding site" evidence="8">
    <location>
        <begin position="148"/>
        <end position="150"/>
    </location>
    <ligand>
        <name>ATP</name>
        <dbReference type="ChEBI" id="CHEBI:30616"/>
    </ligand>
</feature>
<dbReference type="PANTHER" id="PTHR43766">
    <property type="entry name" value="TRYPTOPHAN--TRNA LIGASE, MITOCHONDRIAL"/>
    <property type="match status" value="1"/>
</dbReference>
<comment type="function">
    <text evidence="8">Catalyzes the attachment of tryptophan to tRNA(Trp).</text>
</comment>
<keyword evidence="8" id="KW-0963">Cytoplasm</keyword>
<dbReference type="GO" id="GO:0004830">
    <property type="term" value="F:tryptophan-tRNA ligase activity"/>
    <property type="evidence" value="ECO:0007669"/>
    <property type="project" value="UniProtKB-UniRule"/>
</dbReference>
<keyword evidence="11" id="KW-1185">Reference proteome</keyword>
<evidence type="ECO:0000313" key="10">
    <source>
        <dbReference type="EMBL" id="BBI01411.1"/>
    </source>
</evidence>